<evidence type="ECO:0008006" key="3">
    <source>
        <dbReference type="Google" id="ProtNLM"/>
    </source>
</evidence>
<evidence type="ECO:0000313" key="2">
    <source>
        <dbReference type="Proteomes" id="UP000030748"/>
    </source>
</evidence>
<protein>
    <recommendedName>
        <fullName evidence="3">Cyclin N-terminal domain-containing protein</fullName>
    </recommendedName>
</protein>
<sequence>MSRAHNTPPLSVKTLKSLADKFIKEQHYTKGDLLEAEMVFMQVLEFEIGMSNIAFVFVEELLIQLKVVARVGEHVKFEACMDVMDLLYENEETSVLYSSPQALAASIVVVAYVVTVPPQRWDFPVLPWVKFVTSCKEDEIVDTVRIILKHVFEPQED</sequence>
<dbReference type="STRING" id="4155.A0A022RKK6"/>
<keyword evidence="2" id="KW-1185">Reference proteome</keyword>
<evidence type="ECO:0000313" key="1">
    <source>
        <dbReference type="EMBL" id="EYU40736.1"/>
    </source>
</evidence>
<organism evidence="1 2">
    <name type="scientific">Erythranthe guttata</name>
    <name type="common">Yellow monkey flower</name>
    <name type="synonym">Mimulus guttatus</name>
    <dbReference type="NCBI Taxonomy" id="4155"/>
    <lineage>
        <taxon>Eukaryota</taxon>
        <taxon>Viridiplantae</taxon>
        <taxon>Streptophyta</taxon>
        <taxon>Embryophyta</taxon>
        <taxon>Tracheophyta</taxon>
        <taxon>Spermatophyta</taxon>
        <taxon>Magnoliopsida</taxon>
        <taxon>eudicotyledons</taxon>
        <taxon>Gunneridae</taxon>
        <taxon>Pentapetalae</taxon>
        <taxon>asterids</taxon>
        <taxon>lamiids</taxon>
        <taxon>Lamiales</taxon>
        <taxon>Phrymaceae</taxon>
        <taxon>Erythranthe</taxon>
    </lineage>
</organism>
<gene>
    <name evidence="1" type="ORF">MIMGU_mgv1a015452mg</name>
</gene>
<accession>A0A022RKK6</accession>
<proteinExistence type="predicted"/>
<dbReference type="eggNOG" id="ENOG502QPM6">
    <property type="taxonomic scope" value="Eukaryota"/>
</dbReference>
<name>A0A022RKK6_ERYGU</name>
<dbReference type="Gene3D" id="1.10.472.10">
    <property type="entry name" value="Cyclin-like"/>
    <property type="match status" value="2"/>
</dbReference>
<dbReference type="AlphaFoldDB" id="A0A022RKK6"/>
<dbReference type="Proteomes" id="UP000030748">
    <property type="component" value="Unassembled WGS sequence"/>
</dbReference>
<reference evidence="1 2" key="1">
    <citation type="journal article" date="2013" name="Proc. Natl. Acad. Sci. U.S.A.">
        <title>Fine-scale variation in meiotic recombination in Mimulus inferred from population shotgun sequencing.</title>
        <authorList>
            <person name="Hellsten U."/>
            <person name="Wright K.M."/>
            <person name="Jenkins J."/>
            <person name="Shu S."/>
            <person name="Yuan Y."/>
            <person name="Wessler S.R."/>
            <person name="Schmutz J."/>
            <person name="Willis J.H."/>
            <person name="Rokhsar D.S."/>
        </authorList>
    </citation>
    <scope>NUCLEOTIDE SEQUENCE [LARGE SCALE GENOMIC DNA]</scope>
    <source>
        <strain evidence="2">cv. DUN x IM62</strain>
    </source>
</reference>
<dbReference type="EMBL" id="KI630378">
    <property type="protein sequence ID" value="EYU40736.1"/>
    <property type="molecule type" value="Genomic_DNA"/>
</dbReference>